<evidence type="ECO:0000313" key="1">
    <source>
        <dbReference type="EMBL" id="GJS75104.1"/>
    </source>
</evidence>
<comment type="caution">
    <text evidence="1">The sequence shown here is derived from an EMBL/GenBank/DDBJ whole genome shotgun (WGS) entry which is preliminary data.</text>
</comment>
<accession>A0ABQ4YBK7</accession>
<evidence type="ECO:0000313" key="2">
    <source>
        <dbReference type="Proteomes" id="UP001151760"/>
    </source>
</evidence>
<evidence type="ECO:0008006" key="3">
    <source>
        <dbReference type="Google" id="ProtNLM"/>
    </source>
</evidence>
<protein>
    <recommendedName>
        <fullName evidence="3">Bet v I/Major latex protein domain-containing protein</fullName>
    </recommendedName>
</protein>
<name>A0ABQ4YBK7_9ASTR</name>
<organism evidence="1 2">
    <name type="scientific">Tanacetum coccineum</name>
    <dbReference type="NCBI Taxonomy" id="301880"/>
    <lineage>
        <taxon>Eukaryota</taxon>
        <taxon>Viridiplantae</taxon>
        <taxon>Streptophyta</taxon>
        <taxon>Embryophyta</taxon>
        <taxon>Tracheophyta</taxon>
        <taxon>Spermatophyta</taxon>
        <taxon>Magnoliopsida</taxon>
        <taxon>eudicotyledons</taxon>
        <taxon>Gunneridae</taxon>
        <taxon>Pentapetalae</taxon>
        <taxon>asterids</taxon>
        <taxon>campanulids</taxon>
        <taxon>Asterales</taxon>
        <taxon>Asteraceae</taxon>
        <taxon>Asteroideae</taxon>
        <taxon>Anthemideae</taxon>
        <taxon>Anthemidinae</taxon>
        <taxon>Tanacetum</taxon>
    </lineage>
</organism>
<sequence length="68" mass="7796">MQCFMRRNQLRSITSSEMKSKEIEVAKTGTEDNAADAFTKVVPGARDHVHYAIKDVDVHILTLDYYLH</sequence>
<keyword evidence="2" id="KW-1185">Reference proteome</keyword>
<proteinExistence type="predicted"/>
<gene>
    <name evidence="1" type="ORF">Tco_0724985</name>
</gene>
<dbReference type="EMBL" id="BQNB010010279">
    <property type="protein sequence ID" value="GJS75104.1"/>
    <property type="molecule type" value="Genomic_DNA"/>
</dbReference>
<reference evidence="1" key="1">
    <citation type="journal article" date="2022" name="Int. J. Mol. Sci.">
        <title>Draft Genome of Tanacetum Coccineum: Genomic Comparison of Closely Related Tanacetum-Family Plants.</title>
        <authorList>
            <person name="Yamashiro T."/>
            <person name="Shiraishi A."/>
            <person name="Nakayama K."/>
            <person name="Satake H."/>
        </authorList>
    </citation>
    <scope>NUCLEOTIDE SEQUENCE</scope>
</reference>
<reference evidence="1" key="2">
    <citation type="submission" date="2022-01" db="EMBL/GenBank/DDBJ databases">
        <authorList>
            <person name="Yamashiro T."/>
            <person name="Shiraishi A."/>
            <person name="Satake H."/>
            <person name="Nakayama K."/>
        </authorList>
    </citation>
    <scope>NUCLEOTIDE SEQUENCE</scope>
</reference>
<dbReference type="Proteomes" id="UP001151760">
    <property type="component" value="Unassembled WGS sequence"/>
</dbReference>